<feature type="transmembrane region" description="Helical" evidence="1">
    <location>
        <begin position="6"/>
        <end position="29"/>
    </location>
</feature>
<feature type="transmembrane region" description="Helical" evidence="1">
    <location>
        <begin position="241"/>
        <end position="264"/>
    </location>
</feature>
<feature type="transmembrane region" description="Helical" evidence="1">
    <location>
        <begin position="284"/>
        <end position="307"/>
    </location>
</feature>
<dbReference type="RefSeq" id="WP_013882992.1">
    <property type="nucleotide sequence ID" value="NC_015671.1"/>
</dbReference>
<proteinExistence type="predicted"/>
<dbReference type="OrthoDB" id="5197533at2"/>
<dbReference type="HOGENOM" id="CLU_849137_0_0_11"/>
<dbReference type="EMBL" id="CP002665">
    <property type="protein sequence ID" value="AEI11473.1"/>
    <property type="molecule type" value="Genomic_DNA"/>
</dbReference>
<dbReference type="AlphaFoldDB" id="F8A0C9"/>
<keyword evidence="3" id="KW-1185">Reference proteome</keyword>
<organism evidence="2 3">
    <name type="scientific">Cellulomonas gilvus (strain ATCC 13127 / NRRL B-14078)</name>
    <name type="common">Cellvibrio gilvus</name>
    <dbReference type="NCBI Taxonomy" id="593907"/>
    <lineage>
        <taxon>Bacteria</taxon>
        <taxon>Bacillati</taxon>
        <taxon>Actinomycetota</taxon>
        <taxon>Actinomycetes</taxon>
        <taxon>Micrococcales</taxon>
        <taxon>Cellulomonadaceae</taxon>
        <taxon>Cellulomonas</taxon>
    </lineage>
</organism>
<evidence type="ECO:0000256" key="1">
    <source>
        <dbReference type="SAM" id="Phobius"/>
    </source>
</evidence>
<evidence type="ECO:0000313" key="3">
    <source>
        <dbReference type="Proteomes" id="UP000000485"/>
    </source>
</evidence>
<sequence>MNAPVWLGVLSVVGLTVVGLVGLILVMAVRATQGDARTSPYDGPDGPAAPVDSVPAALVAARDRVGRTSGLAWLALVIAVVPAVPVLALAARSAGGVAAWAAPLLVVLAFLAVHAVAEGTWPRPSGTARRAPLVARTVGQVAGSWPRRVLWGWAIGVVAVAAAGAALADRTGRGFVVEHATGTSRATPFPGLPYGVGALVVVVVVLLGTEVVLRQVAARPAVPDVSVADDLDLRRLSARRVVAGAQLSVAGVLAALLILAGSAMRTAALHWDGPDVTVARGWSAAGAVLVVAAFAVALTALVVAVVASVGRPSVRRRVPASAGPVPA</sequence>
<protein>
    <submittedName>
        <fullName evidence="2">Uncharacterized protein</fullName>
    </submittedName>
</protein>
<keyword evidence="1" id="KW-1133">Transmembrane helix</keyword>
<accession>F8A0C9</accession>
<evidence type="ECO:0000313" key="2">
    <source>
        <dbReference type="EMBL" id="AEI11473.1"/>
    </source>
</evidence>
<keyword evidence="1" id="KW-0812">Transmembrane</keyword>
<reference evidence="3" key="1">
    <citation type="submission" date="2011-04" db="EMBL/GenBank/DDBJ databases">
        <title>Complete sequence of Cellvibrio gilvus ATCC 13127.</title>
        <authorList>
            <person name="Lucas S."/>
            <person name="Han J."/>
            <person name="Lapidus A."/>
            <person name="Cheng J.-F."/>
            <person name="Goodwin L."/>
            <person name="Pitluck S."/>
            <person name="Peters L."/>
            <person name="Munk A."/>
            <person name="Detter J.C."/>
            <person name="Han C."/>
            <person name="Tapia R."/>
            <person name="Land M."/>
            <person name="Hauser L."/>
            <person name="Kyrpides N."/>
            <person name="Ivanova N."/>
            <person name="Ovchinnikova G."/>
            <person name="Pagani I."/>
            <person name="Mead D."/>
            <person name="Brumm P."/>
            <person name="Woyke T."/>
        </authorList>
    </citation>
    <scope>NUCLEOTIDE SEQUENCE [LARGE SCALE GENOMIC DNA]</scope>
    <source>
        <strain evidence="3">ATCC 13127 / NRRL B-14078</strain>
    </source>
</reference>
<feature type="transmembrane region" description="Helical" evidence="1">
    <location>
        <begin position="149"/>
        <end position="168"/>
    </location>
</feature>
<feature type="transmembrane region" description="Helical" evidence="1">
    <location>
        <begin position="97"/>
        <end position="117"/>
    </location>
</feature>
<keyword evidence="1" id="KW-0472">Membrane</keyword>
<dbReference type="STRING" id="593907.Celgi_0954"/>
<name>F8A0C9_CELGA</name>
<dbReference type="Proteomes" id="UP000000485">
    <property type="component" value="Chromosome"/>
</dbReference>
<feature type="transmembrane region" description="Helical" evidence="1">
    <location>
        <begin position="71"/>
        <end position="91"/>
    </location>
</feature>
<feature type="transmembrane region" description="Helical" evidence="1">
    <location>
        <begin position="192"/>
        <end position="213"/>
    </location>
</feature>
<dbReference type="KEGG" id="cga:Celgi_0954"/>
<gene>
    <name evidence="2" type="ordered locus">Celgi_0954</name>
</gene>